<evidence type="ECO:0000256" key="4">
    <source>
        <dbReference type="ARBA" id="ARBA00022729"/>
    </source>
</evidence>
<dbReference type="InterPro" id="IPR050490">
    <property type="entry name" value="Bact_solute-bd_prot1"/>
</dbReference>
<evidence type="ECO:0000256" key="1">
    <source>
        <dbReference type="ARBA" id="ARBA00008520"/>
    </source>
</evidence>
<dbReference type="SUPFAM" id="SSF53850">
    <property type="entry name" value="Periplasmic binding protein-like II"/>
    <property type="match status" value="1"/>
</dbReference>
<sequence length="434" mass="46614">MGIVQGRAASGGTAVTRATRTVAAGAVVASLALAACSGASGEGRTEIVFFQFKPEAVDFFTEAAARFEEENPDIRVTVDNVPSAETAMRIRLVKEDAPDVLTFNGNGTFGEFASAGVFADFADSPLLDGITPAYVDVVQSLGADTPGAVNGIPFAANASGVLYNVELFAEHGREVPTTWTELIETAQYFEGEGIYPFFGMLADAWTAQSPLAPLTAQTQPEGFFEDRFAGEVTFLAGWAEAIEKEGTLFEYTQPDPAAFGYEEGTRAFAAGESAMLLIGSYAVPQIRSFDPEFTVGTFALPATDDPARTTLVSGVDVVLSASVDTPHREEVDRFLAFLLEPELVEEYAEQQVAIPTLEGLRNDDPALAGIQSYIEEGRIVGFTDHQFIQAIPLGPLLQQYLIDRNAEAFLEGLDDNWDRVAQRRTWGLGAVEDS</sequence>
<dbReference type="PANTHER" id="PTHR43649:SF33">
    <property type="entry name" value="POLYGALACTURONAN_RHAMNOGALACTURONAN-BINDING PROTEIN YTCQ"/>
    <property type="match status" value="1"/>
</dbReference>
<keyword evidence="2" id="KW-0813">Transport</keyword>
<keyword evidence="7" id="KW-0449">Lipoprotein</keyword>
<evidence type="ECO:0000256" key="5">
    <source>
        <dbReference type="ARBA" id="ARBA00023136"/>
    </source>
</evidence>
<accession>A0ABX5VKQ5</accession>
<protein>
    <submittedName>
        <fullName evidence="8">Extracellular solute-binding protein</fullName>
    </submittedName>
</protein>
<dbReference type="Gene3D" id="3.40.190.10">
    <property type="entry name" value="Periplasmic binding protein-like II"/>
    <property type="match status" value="2"/>
</dbReference>
<evidence type="ECO:0000313" key="9">
    <source>
        <dbReference type="Proteomes" id="UP000313948"/>
    </source>
</evidence>
<dbReference type="PANTHER" id="PTHR43649">
    <property type="entry name" value="ARABINOSE-BINDING PROTEIN-RELATED"/>
    <property type="match status" value="1"/>
</dbReference>
<proteinExistence type="inferred from homology"/>
<evidence type="ECO:0000256" key="2">
    <source>
        <dbReference type="ARBA" id="ARBA00022448"/>
    </source>
</evidence>
<keyword evidence="9" id="KW-1185">Reference proteome</keyword>
<dbReference type="InterPro" id="IPR006059">
    <property type="entry name" value="SBP"/>
</dbReference>
<dbReference type="PROSITE" id="PS01037">
    <property type="entry name" value="SBP_BACTERIAL_1"/>
    <property type="match status" value="1"/>
</dbReference>
<reference evidence="8 9" key="1">
    <citation type="submission" date="2019-05" db="EMBL/GenBank/DDBJ databases">
        <title>Georgenia *** sp. nov., and Georgenia *** sp. nov., isolated from the intestinal contents of plateau pika (Ochotona curzoniae) in the Qinghai-Tibet plateau of China.</title>
        <authorList>
            <person name="Tian Z."/>
        </authorList>
    </citation>
    <scope>NUCLEOTIDE SEQUENCE [LARGE SCALE GENOMIC DNA]</scope>
    <source>
        <strain evidence="8 9">Z294</strain>
    </source>
</reference>
<evidence type="ECO:0000256" key="7">
    <source>
        <dbReference type="ARBA" id="ARBA00023288"/>
    </source>
</evidence>
<dbReference type="Pfam" id="PF01547">
    <property type="entry name" value="SBP_bac_1"/>
    <property type="match status" value="1"/>
</dbReference>
<comment type="similarity">
    <text evidence="1">Belongs to the bacterial solute-binding protein 1 family.</text>
</comment>
<keyword evidence="5" id="KW-0472">Membrane</keyword>
<gene>
    <name evidence="8" type="ORF">FE251_06370</name>
</gene>
<evidence type="ECO:0000256" key="3">
    <source>
        <dbReference type="ARBA" id="ARBA00022475"/>
    </source>
</evidence>
<dbReference type="Proteomes" id="UP000313948">
    <property type="component" value="Chromosome"/>
</dbReference>
<dbReference type="EMBL" id="CP040899">
    <property type="protein sequence ID" value="QDB79037.1"/>
    <property type="molecule type" value="Genomic_DNA"/>
</dbReference>
<keyword evidence="4" id="KW-0732">Signal</keyword>
<organism evidence="8 9">
    <name type="scientific">Georgenia wutianyii</name>
    <dbReference type="NCBI Taxonomy" id="2585135"/>
    <lineage>
        <taxon>Bacteria</taxon>
        <taxon>Bacillati</taxon>
        <taxon>Actinomycetota</taxon>
        <taxon>Actinomycetes</taxon>
        <taxon>Micrococcales</taxon>
        <taxon>Bogoriellaceae</taxon>
        <taxon>Georgenia</taxon>
    </lineage>
</organism>
<name>A0ABX5VKQ5_9MICO</name>
<dbReference type="InterPro" id="IPR006061">
    <property type="entry name" value="SBP_1_CS"/>
</dbReference>
<keyword evidence="6" id="KW-0564">Palmitate</keyword>
<evidence type="ECO:0000313" key="8">
    <source>
        <dbReference type="EMBL" id="QDB79037.1"/>
    </source>
</evidence>
<evidence type="ECO:0000256" key="6">
    <source>
        <dbReference type="ARBA" id="ARBA00023139"/>
    </source>
</evidence>
<keyword evidence="3" id="KW-1003">Cell membrane</keyword>